<dbReference type="NCBIfam" id="TIGR01552">
    <property type="entry name" value="phd_fam"/>
    <property type="match status" value="1"/>
</dbReference>
<organism evidence="4 5">
    <name type="scientific">Rhizobium phaseoli</name>
    <dbReference type="NCBI Taxonomy" id="396"/>
    <lineage>
        <taxon>Bacteria</taxon>
        <taxon>Pseudomonadati</taxon>
        <taxon>Pseudomonadota</taxon>
        <taxon>Alphaproteobacteria</taxon>
        <taxon>Hyphomicrobiales</taxon>
        <taxon>Rhizobiaceae</taxon>
        <taxon>Rhizobium/Agrobacterium group</taxon>
        <taxon>Rhizobium</taxon>
    </lineage>
</organism>
<name>A0ABN4QSQ3_9HYPH</name>
<comment type="function">
    <text evidence="2">Antitoxin component of a type II toxin-antitoxin (TA) system.</text>
</comment>
<feature type="region of interest" description="Disordered" evidence="3">
    <location>
        <begin position="1"/>
        <end position="29"/>
    </location>
</feature>
<evidence type="ECO:0000313" key="4">
    <source>
        <dbReference type="EMBL" id="ANL88492.1"/>
    </source>
</evidence>
<dbReference type="Proteomes" id="UP000078551">
    <property type="component" value="Plasmid pRphaN771e"/>
</dbReference>
<dbReference type="Gene3D" id="3.40.1620.10">
    <property type="entry name" value="YefM-like domain"/>
    <property type="match status" value="1"/>
</dbReference>
<evidence type="ECO:0000313" key="5">
    <source>
        <dbReference type="Proteomes" id="UP000078551"/>
    </source>
</evidence>
<evidence type="ECO:0000256" key="3">
    <source>
        <dbReference type="SAM" id="MobiDB-lite"/>
    </source>
</evidence>
<dbReference type="EMBL" id="CP013573">
    <property type="protein sequence ID" value="ANL88492.1"/>
    <property type="molecule type" value="Genomic_DNA"/>
</dbReference>
<dbReference type="InterPro" id="IPR006442">
    <property type="entry name" value="Antitoxin_Phd/YefM"/>
</dbReference>
<keyword evidence="4" id="KW-0614">Plasmid</keyword>
<dbReference type="Pfam" id="PF02604">
    <property type="entry name" value="PhdYeFM_antitox"/>
    <property type="match status" value="1"/>
</dbReference>
<dbReference type="RefSeq" id="WP_037146056.1">
    <property type="nucleotide sequence ID" value="NZ_CP013573.1"/>
</dbReference>
<sequence>MNVTSLSSRELNHDVSRAKKAAQNGPVIITDRGKPSHVLMTYDEFERLTGRHRSLIDALSMPGLSDIDFDPPRVEIAPRGVDLS</sequence>
<accession>A0ABN4QSQ3</accession>
<gene>
    <name evidence="4" type="ORF">AMC81_PE00244</name>
</gene>
<dbReference type="InterPro" id="IPR036165">
    <property type="entry name" value="YefM-like_sf"/>
</dbReference>
<evidence type="ECO:0000256" key="2">
    <source>
        <dbReference type="RuleBase" id="RU362080"/>
    </source>
</evidence>
<dbReference type="SUPFAM" id="SSF143120">
    <property type="entry name" value="YefM-like"/>
    <property type="match status" value="1"/>
</dbReference>
<geneLocation type="plasmid" evidence="4 5">
    <name>pRphaN771e</name>
</geneLocation>
<keyword evidence="5" id="KW-1185">Reference proteome</keyword>
<reference evidence="4 5" key="1">
    <citation type="submission" date="2015-11" db="EMBL/GenBank/DDBJ databases">
        <title>The limits of bacterial species coexistence and the symbiotic plasmid transference in sympatric Rhizobium populations.</title>
        <authorList>
            <person name="Perez-Carrascal O.M."/>
            <person name="VanInsberghe D."/>
            <person name="Juarez S."/>
            <person name="Polz M.F."/>
            <person name="Vinuesa P."/>
            <person name="Gonzalez V."/>
        </authorList>
    </citation>
    <scope>NUCLEOTIDE SEQUENCE [LARGE SCALE GENOMIC DNA]</scope>
    <source>
        <strain evidence="4 5">N771</strain>
        <plasmid evidence="4 5">pRphaN771e</plasmid>
    </source>
</reference>
<protein>
    <recommendedName>
        <fullName evidence="2">Antitoxin</fullName>
    </recommendedName>
</protein>
<evidence type="ECO:0000256" key="1">
    <source>
        <dbReference type="ARBA" id="ARBA00009981"/>
    </source>
</evidence>
<comment type="similarity">
    <text evidence="1 2">Belongs to the phD/YefM antitoxin family.</text>
</comment>
<proteinExistence type="inferred from homology"/>